<proteinExistence type="predicted"/>
<dbReference type="EMBL" id="NRSH01000013">
    <property type="protein sequence ID" value="MBK1725869.1"/>
    <property type="molecule type" value="Genomic_DNA"/>
</dbReference>
<feature type="compositionally biased region" description="Low complexity" evidence="1">
    <location>
        <begin position="81"/>
        <end position="98"/>
    </location>
</feature>
<dbReference type="PANTHER" id="PTHR38687">
    <property type="entry name" value="CELL DIVISION PROTEIN DEDD-RELATED"/>
    <property type="match status" value="1"/>
</dbReference>
<evidence type="ECO:0000259" key="3">
    <source>
        <dbReference type="PROSITE" id="PS51724"/>
    </source>
</evidence>
<evidence type="ECO:0000313" key="5">
    <source>
        <dbReference type="Proteomes" id="UP000738126"/>
    </source>
</evidence>
<organism evidence="4 5">
    <name type="scientific">Halorhodospira neutriphila</name>
    <dbReference type="NCBI Taxonomy" id="168379"/>
    <lineage>
        <taxon>Bacteria</taxon>
        <taxon>Pseudomonadati</taxon>
        <taxon>Pseudomonadota</taxon>
        <taxon>Gammaproteobacteria</taxon>
        <taxon>Chromatiales</taxon>
        <taxon>Ectothiorhodospiraceae</taxon>
        <taxon>Halorhodospira</taxon>
    </lineage>
</organism>
<evidence type="ECO:0000313" key="4">
    <source>
        <dbReference type="EMBL" id="MBK1725869.1"/>
    </source>
</evidence>
<feature type="region of interest" description="Disordered" evidence="1">
    <location>
        <begin position="81"/>
        <end position="171"/>
    </location>
</feature>
<keyword evidence="5" id="KW-1185">Reference proteome</keyword>
<dbReference type="SUPFAM" id="SSF110997">
    <property type="entry name" value="Sporulation related repeat"/>
    <property type="match status" value="1"/>
</dbReference>
<feature type="transmembrane region" description="Helical" evidence="2">
    <location>
        <begin position="55"/>
        <end position="78"/>
    </location>
</feature>
<dbReference type="Proteomes" id="UP000738126">
    <property type="component" value="Unassembled WGS sequence"/>
</dbReference>
<protein>
    <recommendedName>
        <fullName evidence="3">SPOR domain-containing protein</fullName>
    </recommendedName>
</protein>
<keyword evidence="2" id="KW-0472">Membrane</keyword>
<dbReference type="Gene3D" id="3.30.70.1070">
    <property type="entry name" value="Sporulation related repeat"/>
    <property type="match status" value="1"/>
</dbReference>
<sequence length="254" mass="27453">MAERRKGSASRGAKAGSAKRGGRSSSGQKGQAGAAQGGRAGAQARRSQGGSGQRLPGWAWLLIGAVLGGLLFFLVQALRGSASAPSPPAQEAEPSSAAEPERSRAASRQEAAEEERDYDFYELLMNSEVTVPEAQQQSRREERQPADGGEPADSGEPPDEQGPEQAAQRRLDFGGGQAYLLQAGSFRRQEAADRMRASLALAGLRAEIHTVELDNGERWHRVRVGPFTERERLEQARARMESRDIQPLLLRRKG</sequence>
<feature type="domain" description="SPOR" evidence="3">
    <location>
        <begin position="173"/>
        <end position="252"/>
    </location>
</feature>
<dbReference type="PANTHER" id="PTHR38687:SF2">
    <property type="entry name" value="CELL DIVISION PROTEIN FTSN"/>
    <property type="match status" value="1"/>
</dbReference>
<keyword evidence="2" id="KW-1133">Transmembrane helix</keyword>
<accession>A0ABS1E3R3</accession>
<feature type="region of interest" description="Disordered" evidence="1">
    <location>
        <begin position="1"/>
        <end position="53"/>
    </location>
</feature>
<feature type="compositionally biased region" description="Low complexity" evidence="1">
    <location>
        <begin position="41"/>
        <end position="53"/>
    </location>
</feature>
<feature type="compositionally biased region" description="Low complexity" evidence="1">
    <location>
        <begin position="9"/>
        <end position="34"/>
    </location>
</feature>
<reference evidence="4 5" key="1">
    <citation type="journal article" date="2020" name="Microorganisms">
        <title>Osmotic Adaptation and Compatible Solute Biosynthesis of Phototrophic Bacteria as Revealed from Genome Analyses.</title>
        <authorList>
            <person name="Imhoff J.F."/>
            <person name="Rahn T."/>
            <person name="Kunzel S."/>
            <person name="Keller A."/>
            <person name="Neulinger S.C."/>
        </authorList>
    </citation>
    <scope>NUCLEOTIDE SEQUENCE [LARGE SCALE GENOMIC DNA]</scope>
    <source>
        <strain evidence="4 5">DSM 15116</strain>
    </source>
</reference>
<dbReference type="InterPro" id="IPR007730">
    <property type="entry name" value="SPOR-like_dom"/>
</dbReference>
<evidence type="ECO:0000256" key="2">
    <source>
        <dbReference type="SAM" id="Phobius"/>
    </source>
</evidence>
<comment type="caution">
    <text evidence="4">The sequence shown here is derived from an EMBL/GenBank/DDBJ whole genome shotgun (WGS) entry which is preliminary data.</text>
</comment>
<dbReference type="Pfam" id="PF05036">
    <property type="entry name" value="SPOR"/>
    <property type="match status" value="1"/>
</dbReference>
<dbReference type="InterPro" id="IPR036680">
    <property type="entry name" value="SPOR-like_sf"/>
</dbReference>
<evidence type="ECO:0000256" key="1">
    <source>
        <dbReference type="SAM" id="MobiDB-lite"/>
    </source>
</evidence>
<dbReference type="PROSITE" id="PS51724">
    <property type="entry name" value="SPOR"/>
    <property type="match status" value="1"/>
</dbReference>
<keyword evidence="2" id="KW-0812">Transmembrane</keyword>
<name>A0ABS1E3R3_9GAMM</name>
<dbReference type="RefSeq" id="WP_200256432.1">
    <property type="nucleotide sequence ID" value="NZ_NRSH01000013.1"/>
</dbReference>
<dbReference type="InterPro" id="IPR052521">
    <property type="entry name" value="Cell_div_SPOR-domain"/>
</dbReference>
<gene>
    <name evidence="4" type="ORF">CKO13_02310</name>
</gene>